<organism evidence="3 4">
    <name type="scientific">Desulfopila aestuarii DSM 18488</name>
    <dbReference type="NCBI Taxonomy" id="1121416"/>
    <lineage>
        <taxon>Bacteria</taxon>
        <taxon>Pseudomonadati</taxon>
        <taxon>Thermodesulfobacteriota</taxon>
        <taxon>Desulfobulbia</taxon>
        <taxon>Desulfobulbales</taxon>
        <taxon>Desulfocapsaceae</taxon>
        <taxon>Desulfopila</taxon>
    </lineage>
</organism>
<dbReference type="OrthoDB" id="5417513at2"/>
<accession>A0A1M7Y5Y2</accession>
<dbReference type="STRING" id="1121416.SAMN02745220_02039"/>
<dbReference type="Proteomes" id="UP000184603">
    <property type="component" value="Unassembled WGS sequence"/>
</dbReference>
<gene>
    <name evidence="3" type="ORF">SAMN02745220_02039</name>
</gene>
<evidence type="ECO:0000313" key="4">
    <source>
        <dbReference type="Proteomes" id="UP000184603"/>
    </source>
</evidence>
<dbReference type="AlphaFoldDB" id="A0A1M7Y5Y2"/>
<feature type="compositionally biased region" description="Polar residues" evidence="1">
    <location>
        <begin position="345"/>
        <end position="373"/>
    </location>
</feature>
<keyword evidence="2" id="KW-0812">Transmembrane</keyword>
<dbReference type="RefSeq" id="WP_073613337.1">
    <property type="nucleotide sequence ID" value="NZ_FRFE01000008.1"/>
</dbReference>
<feature type="region of interest" description="Disordered" evidence="1">
    <location>
        <begin position="345"/>
        <end position="374"/>
    </location>
</feature>
<keyword evidence="2" id="KW-0472">Membrane</keyword>
<proteinExistence type="predicted"/>
<evidence type="ECO:0008006" key="5">
    <source>
        <dbReference type="Google" id="ProtNLM"/>
    </source>
</evidence>
<evidence type="ECO:0000256" key="1">
    <source>
        <dbReference type="SAM" id="MobiDB-lite"/>
    </source>
</evidence>
<feature type="transmembrane region" description="Helical" evidence="2">
    <location>
        <begin position="198"/>
        <end position="224"/>
    </location>
</feature>
<feature type="transmembrane region" description="Helical" evidence="2">
    <location>
        <begin position="295"/>
        <end position="314"/>
    </location>
</feature>
<evidence type="ECO:0000256" key="2">
    <source>
        <dbReference type="SAM" id="Phobius"/>
    </source>
</evidence>
<evidence type="ECO:0000313" key="3">
    <source>
        <dbReference type="EMBL" id="SHO47904.1"/>
    </source>
</evidence>
<feature type="transmembrane region" description="Helical" evidence="2">
    <location>
        <begin position="149"/>
        <end position="166"/>
    </location>
</feature>
<name>A0A1M7Y5Y2_9BACT</name>
<dbReference type="EMBL" id="FRFE01000008">
    <property type="protein sequence ID" value="SHO47904.1"/>
    <property type="molecule type" value="Genomic_DNA"/>
</dbReference>
<feature type="transmembrane region" description="Helical" evidence="2">
    <location>
        <begin position="82"/>
        <end position="107"/>
    </location>
</feature>
<feature type="transmembrane region" description="Helical" evidence="2">
    <location>
        <begin position="113"/>
        <end position="137"/>
    </location>
</feature>
<sequence length="521" mass="58160">MNSTWKYYDIMDLEYFFQQDSEMAGEELHERDRQILLDEGGATLKDQPAPSLLALWLAARRKKHGGDPQPLPGALFQEAHSLLCLLLIFFGLMSGAGVGLAFFSYSGATPVNVLHFLVLFVFSQLILAALLFARAGLIQLGLRAIPHSLIIRALGTFALGLIVRLSRRTTSHLSGEKRLAAEANIGRMRSAAAIYPSLFFWPLFTIIQLASICFNLGLLAATFFKITVSDIAFGWQSTLQFSTQSLHSFISWMALPWSWLLPEGTGYPTLAEIEGSHIILKEGISSLQTPDLISWWPFLLLSVVFYGLLLRLLLLGMGLQKERRIYNHPIFSSLAARQVLRRMQTPTVSSQALPETTPQTAGKMTPHSPATSDHATDITLEPVIALLPDEIFDSCQPETLARIMASEGFRITQSHRFMIDYDSDQQLLARLAAEQVEQAVAIVIIMEAWMPPLVSFQSFVREMRSRIGKLPIMLRLVGKPDAENALTLVTDPSQSRIWREKMAALGDPQLTTRELIHERTS</sequence>
<protein>
    <recommendedName>
        <fullName evidence="5">DUF2868 domain-containing protein</fullName>
    </recommendedName>
</protein>
<dbReference type="Pfam" id="PF11067">
    <property type="entry name" value="DUF2868"/>
    <property type="match status" value="1"/>
</dbReference>
<dbReference type="InterPro" id="IPR021296">
    <property type="entry name" value="DUF2868"/>
</dbReference>
<reference evidence="3 4" key="1">
    <citation type="submission" date="2016-12" db="EMBL/GenBank/DDBJ databases">
        <authorList>
            <person name="Song W.-J."/>
            <person name="Kurnit D.M."/>
        </authorList>
    </citation>
    <scope>NUCLEOTIDE SEQUENCE [LARGE SCALE GENOMIC DNA]</scope>
    <source>
        <strain evidence="3 4">DSM 18488</strain>
    </source>
</reference>
<keyword evidence="2" id="KW-1133">Transmembrane helix</keyword>
<keyword evidence="4" id="KW-1185">Reference proteome</keyword>